<keyword evidence="3 6" id="KW-1133">Transmembrane helix</keyword>
<feature type="transmembrane region" description="Helical" evidence="6">
    <location>
        <begin position="128"/>
        <end position="146"/>
    </location>
</feature>
<proteinExistence type="predicted"/>
<feature type="compositionally biased region" description="Gly residues" evidence="5">
    <location>
        <begin position="42"/>
        <end position="56"/>
    </location>
</feature>
<keyword evidence="8" id="KW-1185">Reference proteome</keyword>
<comment type="subcellular location">
    <subcellularLocation>
        <location evidence="1">Membrane</location>
        <topology evidence="1">Multi-pass membrane protein</topology>
    </subcellularLocation>
</comment>
<feature type="transmembrane region" description="Helical" evidence="6">
    <location>
        <begin position="311"/>
        <end position="335"/>
    </location>
</feature>
<accession>A0ABD3RRV0</accession>
<organism evidence="7 8">
    <name type="scientific">Cyclostephanos tholiformis</name>
    <dbReference type="NCBI Taxonomy" id="382380"/>
    <lineage>
        <taxon>Eukaryota</taxon>
        <taxon>Sar</taxon>
        <taxon>Stramenopiles</taxon>
        <taxon>Ochrophyta</taxon>
        <taxon>Bacillariophyta</taxon>
        <taxon>Coscinodiscophyceae</taxon>
        <taxon>Thalassiosirophycidae</taxon>
        <taxon>Stephanodiscales</taxon>
        <taxon>Stephanodiscaceae</taxon>
        <taxon>Cyclostephanos</taxon>
    </lineage>
</organism>
<evidence type="ECO:0000256" key="5">
    <source>
        <dbReference type="SAM" id="MobiDB-lite"/>
    </source>
</evidence>
<keyword evidence="2 6" id="KW-0812">Transmembrane</keyword>
<dbReference type="AlphaFoldDB" id="A0ABD3RRV0"/>
<dbReference type="PANTHER" id="PTHR23112:SF0">
    <property type="entry name" value="TRANSMEMBRANE PROTEIN 116"/>
    <property type="match status" value="1"/>
</dbReference>
<evidence type="ECO:0000256" key="4">
    <source>
        <dbReference type="ARBA" id="ARBA00023136"/>
    </source>
</evidence>
<protein>
    <recommendedName>
        <fullName evidence="9">G-protein coupled receptors family 2 profile 2 domain-containing protein</fullName>
    </recommendedName>
</protein>
<keyword evidence="4 6" id="KW-0472">Membrane</keyword>
<dbReference type="Proteomes" id="UP001530377">
    <property type="component" value="Unassembled WGS sequence"/>
</dbReference>
<dbReference type="GO" id="GO:0007165">
    <property type="term" value="P:signal transduction"/>
    <property type="evidence" value="ECO:0007669"/>
    <property type="project" value="UniProtKB-ARBA"/>
</dbReference>
<feature type="region of interest" description="Disordered" evidence="5">
    <location>
        <begin position="367"/>
        <end position="431"/>
    </location>
</feature>
<feature type="compositionally biased region" description="Basic and acidic residues" evidence="5">
    <location>
        <begin position="414"/>
        <end position="431"/>
    </location>
</feature>
<dbReference type="Gene3D" id="1.20.1070.10">
    <property type="entry name" value="Rhodopsin 7-helix transmembrane proteins"/>
    <property type="match status" value="1"/>
</dbReference>
<name>A0ABD3RRV0_9STRA</name>
<feature type="transmembrane region" description="Helical" evidence="6">
    <location>
        <begin position="229"/>
        <end position="250"/>
    </location>
</feature>
<feature type="transmembrane region" description="Helical" evidence="6">
    <location>
        <begin position="284"/>
        <end position="305"/>
    </location>
</feature>
<feature type="region of interest" description="Disordered" evidence="5">
    <location>
        <begin position="41"/>
        <end position="64"/>
    </location>
</feature>
<evidence type="ECO:0000313" key="7">
    <source>
        <dbReference type="EMBL" id="KAL3815399.1"/>
    </source>
</evidence>
<feature type="transmembrane region" description="Helical" evidence="6">
    <location>
        <begin position="75"/>
        <end position="93"/>
    </location>
</feature>
<dbReference type="SUPFAM" id="SSF81321">
    <property type="entry name" value="Family A G protein-coupled receptor-like"/>
    <property type="match status" value="1"/>
</dbReference>
<gene>
    <name evidence="7" type="ORF">ACHAXA_011517</name>
</gene>
<dbReference type="EMBL" id="JALLPB020000200">
    <property type="protein sequence ID" value="KAL3815399.1"/>
    <property type="molecule type" value="Genomic_DNA"/>
</dbReference>
<feature type="compositionally biased region" description="Basic and acidic residues" evidence="5">
    <location>
        <begin position="395"/>
        <end position="406"/>
    </location>
</feature>
<comment type="caution">
    <text evidence="7">The sequence shown here is derived from an EMBL/GenBank/DDBJ whole genome shotgun (WGS) entry which is preliminary data.</text>
</comment>
<sequence length="431" mass="47932">MASTLAQQMAVAIAPKFTAGLSTLGSIATIFLILRRRTPGNNGNGSGNTGGGGGGGRSRRYSNERGRGHGTYHRLVLGMSVCCLSSSVAWFFTTWPIPRDTTGVYGAIGTQRTCTAQGFFAQFSLSSVMYNASLSVYYALVIVYGWTERRIVSIEPYIHLHAISWGLFTGIACIGLGLFNQVGWDCWISAYPIGCAETWKNRNSVGDDITTTTTTTCTRGDNGSIYQWAFYYAPLWVVIIVVMLLMRSVYTSVRRQEMVMERGQFILNDDRDRLKKSRQIAIQAAYYVGAFYVTWFFPTIFQIVLVTSGEVYFPLLILTAFFVPIQGLLNLIVFVRPKYGRYLRNNPDQSMILAWFRMLSDELGGRGNGSSEPAVPSARRCSSRFSWRPSYLKRSSTEEISMDKRPAAAPDSVAAEKLEDGQEIALNHDDT</sequence>
<reference evidence="7 8" key="1">
    <citation type="submission" date="2024-10" db="EMBL/GenBank/DDBJ databases">
        <title>Updated reference genomes for cyclostephanoid diatoms.</title>
        <authorList>
            <person name="Roberts W.R."/>
            <person name="Alverson A.J."/>
        </authorList>
    </citation>
    <scope>NUCLEOTIDE SEQUENCE [LARGE SCALE GENOMIC DNA]</scope>
    <source>
        <strain evidence="7 8">AJA228-03</strain>
    </source>
</reference>
<feature type="transmembrane region" description="Helical" evidence="6">
    <location>
        <begin position="12"/>
        <end position="34"/>
    </location>
</feature>
<dbReference type="GO" id="GO:0016020">
    <property type="term" value="C:membrane"/>
    <property type="evidence" value="ECO:0007669"/>
    <property type="project" value="UniProtKB-SubCell"/>
</dbReference>
<feature type="transmembrane region" description="Helical" evidence="6">
    <location>
        <begin position="158"/>
        <end position="179"/>
    </location>
</feature>
<dbReference type="PANTHER" id="PTHR23112">
    <property type="entry name" value="G PROTEIN-COUPLED RECEPTOR 157-RELATED"/>
    <property type="match status" value="1"/>
</dbReference>
<evidence type="ECO:0000256" key="3">
    <source>
        <dbReference type="ARBA" id="ARBA00022989"/>
    </source>
</evidence>
<evidence type="ECO:0000256" key="6">
    <source>
        <dbReference type="SAM" id="Phobius"/>
    </source>
</evidence>
<evidence type="ECO:0000256" key="2">
    <source>
        <dbReference type="ARBA" id="ARBA00022692"/>
    </source>
</evidence>
<evidence type="ECO:0008006" key="9">
    <source>
        <dbReference type="Google" id="ProtNLM"/>
    </source>
</evidence>
<evidence type="ECO:0000313" key="8">
    <source>
        <dbReference type="Proteomes" id="UP001530377"/>
    </source>
</evidence>
<evidence type="ECO:0000256" key="1">
    <source>
        <dbReference type="ARBA" id="ARBA00004141"/>
    </source>
</evidence>